<sequence>IVLIAALTVVIASPFFESPHNERAAPFYKVPINRDFSSPPSYRPAPAFKPQPQRPQAATAYRAEPSYSRPSYGGGYGQGATSFQTVRLGGEERGYGSQRKPYF</sequence>
<proteinExistence type="predicted"/>
<evidence type="ECO:0000256" key="1">
    <source>
        <dbReference type="SAM" id="MobiDB-lite"/>
    </source>
</evidence>
<name>A0A1B6EQR5_9HEMI</name>
<accession>A0A1B6EQR5</accession>
<feature type="non-terminal residue" evidence="2">
    <location>
        <position position="1"/>
    </location>
</feature>
<reference evidence="2" key="1">
    <citation type="submission" date="2015-11" db="EMBL/GenBank/DDBJ databases">
        <title>De novo transcriptome assembly of four potential Pierce s Disease insect vectors from Arizona vineyards.</title>
        <authorList>
            <person name="Tassone E.E."/>
        </authorList>
    </citation>
    <scope>NUCLEOTIDE SEQUENCE</scope>
</reference>
<evidence type="ECO:0000313" key="2">
    <source>
        <dbReference type="EMBL" id="JAS40238.1"/>
    </source>
</evidence>
<organism evidence="2">
    <name type="scientific">Cuerna arida</name>
    <dbReference type="NCBI Taxonomy" id="1464854"/>
    <lineage>
        <taxon>Eukaryota</taxon>
        <taxon>Metazoa</taxon>
        <taxon>Ecdysozoa</taxon>
        <taxon>Arthropoda</taxon>
        <taxon>Hexapoda</taxon>
        <taxon>Insecta</taxon>
        <taxon>Pterygota</taxon>
        <taxon>Neoptera</taxon>
        <taxon>Paraneoptera</taxon>
        <taxon>Hemiptera</taxon>
        <taxon>Auchenorrhyncha</taxon>
        <taxon>Membracoidea</taxon>
        <taxon>Cicadellidae</taxon>
        <taxon>Cicadellinae</taxon>
        <taxon>Proconiini</taxon>
        <taxon>Cuerna</taxon>
    </lineage>
</organism>
<gene>
    <name evidence="2" type="ORF">g.45639</name>
</gene>
<protein>
    <submittedName>
        <fullName evidence="2">Uncharacterized protein</fullName>
    </submittedName>
</protein>
<dbReference type="EMBL" id="GECZ01029531">
    <property type="protein sequence ID" value="JAS40238.1"/>
    <property type="molecule type" value="Transcribed_RNA"/>
</dbReference>
<feature type="compositionally biased region" description="Pro residues" evidence="1">
    <location>
        <begin position="41"/>
        <end position="53"/>
    </location>
</feature>
<dbReference type="AlphaFoldDB" id="A0A1B6EQR5"/>
<feature type="region of interest" description="Disordered" evidence="1">
    <location>
        <begin position="40"/>
        <end position="103"/>
    </location>
</feature>